<dbReference type="Gene3D" id="3.30.1240.10">
    <property type="match status" value="1"/>
</dbReference>
<dbReference type="EMBL" id="JNSL01000008">
    <property type="protein sequence ID" value="KGA21370.1"/>
    <property type="molecule type" value="Genomic_DNA"/>
</dbReference>
<dbReference type="PANTHER" id="PTHR10000">
    <property type="entry name" value="PHOSPHOSERINE PHOSPHATASE"/>
    <property type="match status" value="1"/>
</dbReference>
<sequence>MTRLIASDLDGTFLQTGGTVSPENVAAIARAHASGLETMFVTGRPSRWMRQIPDMTGHEGLALVCNGALLMDLKTQETIYADLMTSDSGLKAARILQELDPDISFAVELDRHDVSFLVDDKYRPRWEVKTTPPATDVETMFGTEIVIKLLARPSDRIQQNADQFLIEAQGALDGLVDVTHSNFLDLMIEMSALGVNKGTGLEKYATNNGMAATDIAAVGDMPNDVPMIAWAGRGAAVDNAHDWVKEVATEFLPSNDDHGVAVFIDRIIAG</sequence>
<dbReference type="AlphaFoldDB" id="A0A094QAU9"/>
<dbReference type="SUPFAM" id="SSF56784">
    <property type="entry name" value="HAD-like"/>
    <property type="match status" value="1"/>
</dbReference>
<dbReference type="GO" id="GO:0000287">
    <property type="term" value="F:magnesium ion binding"/>
    <property type="evidence" value="ECO:0007669"/>
    <property type="project" value="TreeGrafter"/>
</dbReference>
<reference evidence="3" key="1">
    <citation type="submission" date="2014-06" db="EMBL/GenBank/DDBJ databases">
        <title>Key roles for freshwater Actinobacteria revealed by deep metagenomic sequencing.</title>
        <authorList>
            <person name="Ghai R."/>
            <person name="Mizuno C.M."/>
            <person name="Picazo A."/>
            <person name="Camacho A."/>
            <person name="Rodriguez-Valera F."/>
        </authorList>
    </citation>
    <scope>NUCLEOTIDE SEQUENCE</scope>
</reference>
<reference evidence="1" key="2">
    <citation type="submission" date="2020-05" db="EMBL/GenBank/DDBJ databases">
        <authorList>
            <person name="Chiriac C."/>
            <person name="Salcher M."/>
            <person name="Ghai R."/>
            <person name="Kavagutti S V."/>
        </authorList>
    </citation>
    <scope>NUCLEOTIDE SEQUENCE</scope>
</reference>
<dbReference type="NCBIfam" id="TIGR00099">
    <property type="entry name" value="Cof-subfamily"/>
    <property type="match status" value="1"/>
</dbReference>
<organism evidence="3">
    <name type="scientific">freshwater metagenome</name>
    <dbReference type="NCBI Taxonomy" id="449393"/>
    <lineage>
        <taxon>unclassified sequences</taxon>
        <taxon>metagenomes</taxon>
        <taxon>ecological metagenomes</taxon>
    </lineage>
</organism>
<accession>A0A094QAU9</accession>
<proteinExistence type="predicted"/>
<name>A0A094QAU9_9ZZZZ</name>
<dbReference type="InterPro" id="IPR036412">
    <property type="entry name" value="HAD-like_sf"/>
</dbReference>
<dbReference type="PANTHER" id="PTHR10000:SF8">
    <property type="entry name" value="HAD SUPERFAMILY HYDROLASE-LIKE, TYPE 3"/>
    <property type="match status" value="1"/>
</dbReference>
<protein>
    <submittedName>
        <fullName evidence="1">Unannotated protein</fullName>
    </submittedName>
</protein>
<dbReference type="InterPro" id="IPR000150">
    <property type="entry name" value="Cof"/>
</dbReference>
<dbReference type="InterPro" id="IPR006379">
    <property type="entry name" value="HAD-SF_hydro_IIB"/>
</dbReference>
<dbReference type="EMBL" id="CAEZWI010000035">
    <property type="protein sequence ID" value="CAB4649749.1"/>
    <property type="molecule type" value="Genomic_DNA"/>
</dbReference>
<dbReference type="InterPro" id="IPR023214">
    <property type="entry name" value="HAD_sf"/>
</dbReference>
<evidence type="ECO:0000313" key="2">
    <source>
        <dbReference type="EMBL" id="CAB4649924.1"/>
    </source>
</evidence>
<evidence type="ECO:0000313" key="1">
    <source>
        <dbReference type="EMBL" id="CAB4649749.1"/>
    </source>
</evidence>
<dbReference type="NCBIfam" id="TIGR01484">
    <property type="entry name" value="HAD-SF-IIB"/>
    <property type="match status" value="1"/>
</dbReference>
<evidence type="ECO:0000313" key="3">
    <source>
        <dbReference type="EMBL" id="KGA21370.1"/>
    </source>
</evidence>
<dbReference type="Pfam" id="PF08282">
    <property type="entry name" value="Hydrolase_3"/>
    <property type="match status" value="1"/>
</dbReference>
<dbReference type="GO" id="GO:0016791">
    <property type="term" value="F:phosphatase activity"/>
    <property type="evidence" value="ECO:0007669"/>
    <property type="project" value="UniProtKB-ARBA"/>
</dbReference>
<dbReference type="GO" id="GO:0005829">
    <property type="term" value="C:cytosol"/>
    <property type="evidence" value="ECO:0007669"/>
    <property type="project" value="TreeGrafter"/>
</dbReference>
<dbReference type="Gene3D" id="3.40.50.1000">
    <property type="entry name" value="HAD superfamily/HAD-like"/>
    <property type="match status" value="1"/>
</dbReference>
<dbReference type="EMBL" id="CAEZWD010000063">
    <property type="protein sequence ID" value="CAB4649924.1"/>
    <property type="molecule type" value="Genomic_DNA"/>
</dbReference>
<gene>
    <name evidence="3" type="ORF">GM51_2600</name>
    <name evidence="2" type="ORF">UFOPK2171_00598</name>
    <name evidence="1" type="ORF">UFOPK2237_00433</name>
</gene>